<evidence type="ECO:0000256" key="1">
    <source>
        <dbReference type="SAM" id="MobiDB-lite"/>
    </source>
</evidence>
<dbReference type="Gene3D" id="3.30.70.330">
    <property type="match status" value="1"/>
</dbReference>
<evidence type="ECO:0000313" key="2">
    <source>
        <dbReference type="EMBL" id="EAU32598.1"/>
    </source>
</evidence>
<organism evidence="2 3">
    <name type="scientific">Aspergillus terreus (strain NIH 2624 / FGSC A1156)</name>
    <dbReference type="NCBI Taxonomy" id="341663"/>
    <lineage>
        <taxon>Eukaryota</taxon>
        <taxon>Fungi</taxon>
        <taxon>Dikarya</taxon>
        <taxon>Ascomycota</taxon>
        <taxon>Pezizomycotina</taxon>
        <taxon>Eurotiomycetes</taxon>
        <taxon>Eurotiomycetidae</taxon>
        <taxon>Eurotiales</taxon>
        <taxon>Aspergillaceae</taxon>
        <taxon>Aspergillus</taxon>
        <taxon>Aspergillus subgen. Circumdati</taxon>
    </lineage>
</organism>
<dbReference type="OrthoDB" id="336240at2759"/>
<dbReference type="Proteomes" id="UP000007963">
    <property type="component" value="Unassembled WGS sequence"/>
</dbReference>
<sequence>MYRRRVPEEGQSAPFSPTLAFSYPPPSSSGLGMTSRLDHPGMSSLPHHQRQYVAVRNPAFAQSPSREDETEYDPAETPTPTLMDPMGQRRIIPQSSALSPISTPVVRMPGHSKAPNIVSPVSRRATHPSLHHIMNTEHMGQFGASSQASAGDKRRESLAVFGELPIGSLVHHKGPPDWGVIKISNIPYSVTKQEIVQFVGRQARLISSDKGCPIHIIMERSTAKTMDCYVEFETPSDAQETVDRINKVYEVGRAPRLGNRHVEVEFSNQDQLLKDLFPRAKCVVWNKGFPCALVNTDPYSTGFAGFFTSEEIIGAIRHAEIPHRSPFCVKCPQRTYESTISTLYKFPWYATELYTVDDRNQLFELTNRHILSLVSRIQKSNTIGLDQRLLRSLLHAGLDCPAFNDRQKYTLCVNSEDMSEIVNFPDFGKWFPFDTLVSLPNADRQALQYYAGLISRGTVPEGVTRDLPNKFPVHNRDLSSPFGRIWFEWDGDAAKRAIWNEAVHHEKMVLRHLVKTGWENHNGQKKIDHTDGSPTPTRGIDVQKSSNPSAPSSAAHQSRLRAESTSRVDVFATPARRPSMHMPHNNTPVDQNESPWGQKLFFYPSSKARNGFPGHRITQSSPNCIPPEDV</sequence>
<name>Q0CGH8_ASPTN</name>
<dbReference type="InterPro" id="IPR012677">
    <property type="entry name" value="Nucleotide-bd_a/b_plait_sf"/>
</dbReference>
<gene>
    <name evidence="2" type="ORF">ATEG_07214</name>
</gene>
<reference evidence="3" key="1">
    <citation type="submission" date="2005-09" db="EMBL/GenBank/DDBJ databases">
        <title>Annotation of the Aspergillus terreus NIH2624 genome.</title>
        <authorList>
            <person name="Birren B.W."/>
            <person name="Lander E.S."/>
            <person name="Galagan J.E."/>
            <person name="Nusbaum C."/>
            <person name="Devon K."/>
            <person name="Henn M."/>
            <person name="Ma L.-J."/>
            <person name="Jaffe D.B."/>
            <person name="Butler J."/>
            <person name="Alvarez P."/>
            <person name="Gnerre S."/>
            <person name="Grabherr M."/>
            <person name="Kleber M."/>
            <person name="Mauceli E.W."/>
            <person name="Brockman W."/>
            <person name="Rounsley S."/>
            <person name="Young S.K."/>
            <person name="LaButti K."/>
            <person name="Pushparaj V."/>
            <person name="DeCaprio D."/>
            <person name="Crawford M."/>
            <person name="Koehrsen M."/>
            <person name="Engels R."/>
            <person name="Montgomery P."/>
            <person name="Pearson M."/>
            <person name="Howarth C."/>
            <person name="Larson L."/>
            <person name="Luoma S."/>
            <person name="White J."/>
            <person name="Alvarado L."/>
            <person name="Kodira C.D."/>
            <person name="Zeng Q."/>
            <person name="Oleary S."/>
            <person name="Yandava C."/>
            <person name="Denning D.W."/>
            <person name="Nierman W.C."/>
            <person name="Milne T."/>
            <person name="Madden K."/>
        </authorList>
    </citation>
    <scope>NUCLEOTIDE SEQUENCE [LARGE SCALE GENOMIC DNA]</scope>
    <source>
        <strain evidence="3">NIH 2624 / FGSC A1156</strain>
    </source>
</reference>
<dbReference type="STRING" id="341663.Q0CGH8"/>
<dbReference type="GO" id="GO:0003676">
    <property type="term" value="F:nucleic acid binding"/>
    <property type="evidence" value="ECO:0007669"/>
    <property type="project" value="InterPro"/>
</dbReference>
<feature type="region of interest" description="Disordered" evidence="1">
    <location>
        <begin position="1"/>
        <end position="45"/>
    </location>
</feature>
<proteinExistence type="predicted"/>
<dbReference type="RefSeq" id="XP_001209900.1">
    <property type="nucleotide sequence ID" value="XM_001209900.1"/>
</dbReference>
<feature type="region of interest" description="Disordered" evidence="1">
    <location>
        <begin position="610"/>
        <end position="630"/>
    </location>
</feature>
<dbReference type="eggNOG" id="ENOG502RY8V">
    <property type="taxonomic scope" value="Eukaryota"/>
</dbReference>
<feature type="region of interest" description="Disordered" evidence="1">
    <location>
        <begin position="60"/>
        <end position="86"/>
    </location>
</feature>
<dbReference type="EMBL" id="CH476603">
    <property type="protein sequence ID" value="EAU32598.1"/>
    <property type="molecule type" value="Genomic_DNA"/>
</dbReference>
<dbReference type="OMA" id="CAIHIIM"/>
<dbReference type="GeneID" id="4318824"/>
<dbReference type="InterPro" id="IPR035979">
    <property type="entry name" value="RBD_domain_sf"/>
</dbReference>
<feature type="region of interest" description="Disordered" evidence="1">
    <location>
        <begin position="520"/>
        <end position="597"/>
    </location>
</feature>
<protein>
    <recommendedName>
        <fullName evidence="4">RRM domain-containing protein</fullName>
    </recommendedName>
</protein>
<feature type="compositionally biased region" description="Polar residues" evidence="1">
    <location>
        <begin position="584"/>
        <end position="595"/>
    </location>
</feature>
<dbReference type="VEuPathDB" id="FungiDB:ATEG_07214"/>
<feature type="compositionally biased region" description="Low complexity" evidence="1">
    <location>
        <begin position="545"/>
        <end position="555"/>
    </location>
</feature>
<dbReference type="SUPFAM" id="SSF54928">
    <property type="entry name" value="RNA-binding domain, RBD"/>
    <property type="match status" value="1"/>
</dbReference>
<accession>Q0CGH8</accession>
<dbReference type="AlphaFoldDB" id="Q0CGH8"/>
<dbReference type="HOGENOM" id="CLU_031479_1_0_1"/>
<dbReference type="CDD" id="cd12254">
    <property type="entry name" value="RRM_hnRNPH_ESRPs_RBM12_like"/>
    <property type="match status" value="1"/>
</dbReference>
<evidence type="ECO:0000313" key="3">
    <source>
        <dbReference type="Proteomes" id="UP000007963"/>
    </source>
</evidence>
<evidence type="ECO:0008006" key="4">
    <source>
        <dbReference type="Google" id="ProtNLM"/>
    </source>
</evidence>